<dbReference type="SUPFAM" id="SSF100950">
    <property type="entry name" value="NagB/RpiA/CoA transferase-like"/>
    <property type="match status" value="1"/>
</dbReference>
<organism evidence="6 7">
    <name type="scientific">Duganella guangzhouensis</name>
    <dbReference type="NCBI Taxonomy" id="2666084"/>
    <lineage>
        <taxon>Bacteria</taxon>
        <taxon>Pseudomonadati</taxon>
        <taxon>Pseudomonadota</taxon>
        <taxon>Betaproteobacteria</taxon>
        <taxon>Burkholderiales</taxon>
        <taxon>Oxalobacteraceae</taxon>
        <taxon>Telluria group</taxon>
        <taxon>Duganella</taxon>
    </lineage>
</organism>
<feature type="domain" description="HTH deoR-type" evidence="5">
    <location>
        <begin position="8"/>
        <end position="63"/>
    </location>
</feature>
<sequence length="260" mass="27501">MKRDNLLLQERHSLILQQLNAEGRVIAAVLAQQLKVTEDTIRRDLRDMAAAGLCQKVYGGAVRMAAAPESGTLVQRMERKQDDKSCLAAAAATLVAPGGTIFLDAGSSNLAIAEALPEMPLTVLTNAPSIAARLLERPQIDLIMIGGRIRQSLGGSVGATAMRELEQLQPDLYFIGACGVDLHAGVTAIDYEEAEFKRRLAAQSKATAVVATTSKIGAVASYRVLPIAQLTHLIVEAQTSDDVDEAYAVAGTGLLRAGAL</sequence>
<dbReference type="PANTHER" id="PTHR30363:SF4">
    <property type="entry name" value="GLYCEROL-3-PHOSPHATE REGULON REPRESSOR"/>
    <property type="match status" value="1"/>
</dbReference>
<dbReference type="PROSITE" id="PS00894">
    <property type="entry name" value="HTH_DEOR_1"/>
    <property type="match status" value="1"/>
</dbReference>
<dbReference type="AlphaFoldDB" id="A0A6I2L1C4"/>
<evidence type="ECO:0000313" key="7">
    <source>
        <dbReference type="Proteomes" id="UP000433309"/>
    </source>
</evidence>
<dbReference type="Proteomes" id="UP000433309">
    <property type="component" value="Unassembled WGS sequence"/>
</dbReference>
<protein>
    <submittedName>
        <fullName evidence="6">DeoR family transcriptional regulator</fullName>
    </submittedName>
</protein>
<dbReference type="RefSeq" id="WP_154379243.1">
    <property type="nucleotide sequence ID" value="NZ_WKJK01000010.1"/>
</dbReference>
<dbReference type="PROSITE" id="PS51000">
    <property type="entry name" value="HTH_DEOR_2"/>
    <property type="match status" value="1"/>
</dbReference>
<dbReference type="PRINTS" id="PR00037">
    <property type="entry name" value="HTHLACR"/>
</dbReference>
<keyword evidence="3" id="KW-0238">DNA-binding</keyword>
<dbReference type="InterPro" id="IPR018356">
    <property type="entry name" value="Tscrpt_reg_HTH_DeoR_CS"/>
</dbReference>
<keyword evidence="7" id="KW-1185">Reference proteome</keyword>
<dbReference type="InterPro" id="IPR050313">
    <property type="entry name" value="Carb_Metab_HTH_regulators"/>
</dbReference>
<dbReference type="Pfam" id="PF08220">
    <property type="entry name" value="HTH_DeoR"/>
    <property type="match status" value="1"/>
</dbReference>
<keyword evidence="1" id="KW-0678">Repressor</keyword>
<gene>
    <name evidence="6" type="ORF">GJ699_19250</name>
</gene>
<dbReference type="InterPro" id="IPR014036">
    <property type="entry name" value="DeoR-like_C"/>
</dbReference>
<keyword evidence="4" id="KW-0804">Transcription</keyword>
<dbReference type="Pfam" id="PF00455">
    <property type="entry name" value="DeoRC"/>
    <property type="match status" value="1"/>
</dbReference>
<dbReference type="GO" id="GO:0003700">
    <property type="term" value="F:DNA-binding transcription factor activity"/>
    <property type="evidence" value="ECO:0007669"/>
    <property type="project" value="InterPro"/>
</dbReference>
<evidence type="ECO:0000256" key="2">
    <source>
        <dbReference type="ARBA" id="ARBA00023015"/>
    </source>
</evidence>
<accession>A0A6I2L1C4</accession>
<evidence type="ECO:0000313" key="6">
    <source>
        <dbReference type="EMBL" id="MRW92135.1"/>
    </source>
</evidence>
<evidence type="ECO:0000256" key="3">
    <source>
        <dbReference type="ARBA" id="ARBA00023125"/>
    </source>
</evidence>
<reference evidence="6 7" key="1">
    <citation type="submission" date="2019-11" db="EMBL/GenBank/DDBJ databases">
        <title>Novel species isolated from a subtropical stream in China.</title>
        <authorList>
            <person name="Lu H."/>
        </authorList>
    </citation>
    <scope>NUCLEOTIDE SEQUENCE [LARGE SCALE GENOMIC DNA]</scope>
    <source>
        <strain evidence="6 7">FT80W</strain>
    </source>
</reference>
<dbReference type="PANTHER" id="PTHR30363">
    <property type="entry name" value="HTH-TYPE TRANSCRIPTIONAL REGULATOR SRLR-RELATED"/>
    <property type="match status" value="1"/>
</dbReference>
<dbReference type="SUPFAM" id="SSF46785">
    <property type="entry name" value="Winged helix' DNA-binding domain"/>
    <property type="match status" value="1"/>
</dbReference>
<dbReference type="InterPro" id="IPR036390">
    <property type="entry name" value="WH_DNA-bd_sf"/>
</dbReference>
<dbReference type="InterPro" id="IPR037171">
    <property type="entry name" value="NagB/RpiA_transferase-like"/>
</dbReference>
<comment type="caution">
    <text evidence="6">The sequence shown here is derived from an EMBL/GenBank/DDBJ whole genome shotgun (WGS) entry which is preliminary data.</text>
</comment>
<evidence type="ECO:0000256" key="4">
    <source>
        <dbReference type="ARBA" id="ARBA00023163"/>
    </source>
</evidence>
<evidence type="ECO:0000256" key="1">
    <source>
        <dbReference type="ARBA" id="ARBA00022491"/>
    </source>
</evidence>
<dbReference type="InterPro" id="IPR001034">
    <property type="entry name" value="DeoR_HTH"/>
</dbReference>
<dbReference type="Gene3D" id="3.40.50.1360">
    <property type="match status" value="1"/>
</dbReference>
<dbReference type="EMBL" id="WKJK01000010">
    <property type="protein sequence ID" value="MRW92135.1"/>
    <property type="molecule type" value="Genomic_DNA"/>
</dbReference>
<proteinExistence type="predicted"/>
<evidence type="ECO:0000259" key="5">
    <source>
        <dbReference type="PROSITE" id="PS51000"/>
    </source>
</evidence>
<dbReference type="Gene3D" id="1.10.10.10">
    <property type="entry name" value="Winged helix-like DNA-binding domain superfamily/Winged helix DNA-binding domain"/>
    <property type="match status" value="1"/>
</dbReference>
<name>A0A6I2L1C4_9BURK</name>
<dbReference type="InterPro" id="IPR036388">
    <property type="entry name" value="WH-like_DNA-bd_sf"/>
</dbReference>
<keyword evidence="2" id="KW-0805">Transcription regulation</keyword>
<dbReference type="SMART" id="SM01134">
    <property type="entry name" value="DeoRC"/>
    <property type="match status" value="1"/>
</dbReference>
<dbReference type="GO" id="GO:0003677">
    <property type="term" value="F:DNA binding"/>
    <property type="evidence" value="ECO:0007669"/>
    <property type="project" value="UniProtKB-KW"/>
</dbReference>
<dbReference type="SMART" id="SM00420">
    <property type="entry name" value="HTH_DEOR"/>
    <property type="match status" value="1"/>
</dbReference>